<gene>
    <name evidence="10" type="ORF">EHYA_04273</name>
</gene>
<dbReference type="GO" id="GO:0032259">
    <property type="term" value="P:methylation"/>
    <property type="evidence" value="ECO:0007669"/>
    <property type="project" value="UniProtKB-KW"/>
</dbReference>
<sequence length="265" mass="26854">MSEETVADETMDDVRAGVDATYVAAASAVLAGGSVTSESCCDGSGVGVGRGFGAGRYRAEELGWLPGAASAASLGCGNPAAAADLVEGERVLDLGSGGGIDVLLSARLVGPKGRVYGLDLLDEMLELAGANARRAGVDNVEFLKGSIEAVPLPSATVDVVISNCVISLAADKGAVFAETFRVLRPGGRFTVCDVVAGEGLTIEEQAARGSFAGCLAGALAASEYRAGLRAAGFIRITVEPSHQITDGMRAAIIRADKPKACSCDW</sequence>
<feature type="domain" description="Methyltransferase" evidence="9">
    <location>
        <begin position="87"/>
        <end position="201"/>
    </location>
</feature>
<dbReference type="CDD" id="cd02440">
    <property type="entry name" value="AdoMet_MTases"/>
    <property type="match status" value="1"/>
</dbReference>
<evidence type="ECO:0000256" key="1">
    <source>
        <dbReference type="ARBA" id="ARBA00022679"/>
    </source>
</evidence>
<keyword evidence="1 10" id="KW-0808">Transferase</keyword>
<evidence type="ECO:0000256" key="7">
    <source>
        <dbReference type="ARBA" id="ARBA00047943"/>
    </source>
</evidence>
<evidence type="ECO:0000256" key="8">
    <source>
        <dbReference type="ARBA" id="ARBA00048428"/>
    </source>
</evidence>
<comment type="catalytic activity">
    <reaction evidence="6">
        <text>arsenic triglutathione + [thioredoxin]-dithiol + S-adenosyl-L-methionine + 2 H2O = methylarsonous acid + [thioredoxin]-disulfide + 3 glutathione + S-adenosyl-L-homocysteine + H(+)</text>
        <dbReference type="Rhea" id="RHEA:69460"/>
        <dbReference type="Rhea" id="RHEA-COMP:10698"/>
        <dbReference type="Rhea" id="RHEA-COMP:10700"/>
        <dbReference type="ChEBI" id="CHEBI:15377"/>
        <dbReference type="ChEBI" id="CHEBI:15378"/>
        <dbReference type="ChEBI" id="CHEBI:17826"/>
        <dbReference type="ChEBI" id="CHEBI:29950"/>
        <dbReference type="ChEBI" id="CHEBI:50058"/>
        <dbReference type="ChEBI" id="CHEBI:57856"/>
        <dbReference type="ChEBI" id="CHEBI:57925"/>
        <dbReference type="ChEBI" id="CHEBI:59789"/>
        <dbReference type="ChEBI" id="CHEBI:183640"/>
        <dbReference type="EC" id="2.1.1.137"/>
    </reaction>
</comment>
<dbReference type="PANTHER" id="PTHR43675">
    <property type="entry name" value="ARSENITE METHYLTRANSFERASE"/>
    <property type="match status" value="1"/>
</dbReference>
<evidence type="ECO:0000259" key="9">
    <source>
        <dbReference type="Pfam" id="PF13847"/>
    </source>
</evidence>
<evidence type="ECO:0000256" key="6">
    <source>
        <dbReference type="ARBA" id="ARBA00047941"/>
    </source>
</evidence>
<dbReference type="InterPro" id="IPR026669">
    <property type="entry name" value="Arsenite_MeTrfase-like"/>
</dbReference>
<dbReference type="Pfam" id="PF13847">
    <property type="entry name" value="Methyltransf_31"/>
    <property type="match status" value="1"/>
</dbReference>
<dbReference type="EMBL" id="BIFH01000021">
    <property type="protein sequence ID" value="GCD96586.1"/>
    <property type="molecule type" value="Genomic_DNA"/>
</dbReference>
<dbReference type="SUPFAM" id="SSF53335">
    <property type="entry name" value="S-adenosyl-L-methionine-dependent methyltransferases"/>
    <property type="match status" value="1"/>
</dbReference>
<dbReference type="InterPro" id="IPR029063">
    <property type="entry name" value="SAM-dependent_MTases_sf"/>
</dbReference>
<evidence type="ECO:0000256" key="4">
    <source>
        <dbReference type="ARBA" id="ARBA00034521"/>
    </source>
</evidence>
<evidence type="ECO:0000256" key="3">
    <source>
        <dbReference type="ARBA" id="ARBA00034487"/>
    </source>
</evidence>
<dbReference type="InterPro" id="IPR025714">
    <property type="entry name" value="Methyltranfer_dom"/>
</dbReference>
<dbReference type="GO" id="GO:0030791">
    <property type="term" value="F:arsenite methyltransferase activity"/>
    <property type="evidence" value="ECO:0007669"/>
    <property type="project" value="UniProtKB-EC"/>
</dbReference>
<keyword evidence="10" id="KW-0489">Methyltransferase</keyword>
<dbReference type="AlphaFoldDB" id="A0A401YPR1"/>
<comment type="similarity">
    <text evidence="3">Belongs to the methyltransferase superfamily. Arsenite methyltransferase family.</text>
</comment>
<name>A0A401YPR1_9ACTN</name>
<dbReference type="EC" id="2.1.1.137" evidence="4"/>
<comment type="caution">
    <text evidence="10">The sequence shown here is derived from an EMBL/GenBank/DDBJ whole genome shotgun (WGS) entry which is preliminary data.</text>
</comment>
<comment type="catalytic activity">
    <reaction evidence="8">
        <text>arsenic triglutathione + 3 [thioredoxin]-dithiol + 3 S-adenosyl-L-methionine = trimethylarsine + 3 [thioredoxin]-disulfide + 3 glutathione + 3 S-adenosyl-L-homocysteine + 3 H(+)</text>
        <dbReference type="Rhea" id="RHEA:69432"/>
        <dbReference type="Rhea" id="RHEA-COMP:10698"/>
        <dbReference type="Rhea" id="RHEA-COMP:10700"/>
        <dbReference type="ChEBI" id="CHEBI:15378"/>
        <dbReference type="ChEBI" id="CHEBI:27130"/>
        <dbReference type="ChEBI" id="CHEBI:29950"/>
        <dbReference type="ChEBI" id="CHEBI:50058"/>
        <dbReference type="ChEBI" id="CHEBI:57856"/>
        <dbReference type="ChEBI" id="CHEBI:57925"/>
        <dbReference type="ChEBI" id="CHEBI:59789"/>
        <dbReference type="ChEBI" id="CHEBI:183640"/>
        <dbReference type="EC" id="2.1.1.137"/>
    </reaction>
</comment>
<evidence type="ECO:0000256" key="2">
    <source>
        <dbReference type="ARBA" id="ARBA00022691"/>
    </source>
</evidence>
<reference evidence="10 11" key="1">
    <citation type="submission" date="2018-12" db="EMBL/GenBank/DDBJ databases">
        <title>Draft genome sequence of Embleya hyalina NBRC 13850T.</title>
        <authorList>
            <person name="Komaki H."/>
            <person name="Hosoyama A."/>
            <person name="Kimura A."/>
            <person name="Ichikawa N."/>
            <person name="Tamura T."/>
        </authorList>
    </citation>
    <scope>NUCLEOTIDE SEQUENCE [LARGE SCALE GENOMIC DNA]</scope>
    <source>
        <strain evidence="10 11">NBRC 13850</strain>
    </source>
</reference>
<proteinExistence type="inferred from homology"/>
<accession>A0A401YPR1</accession>
<comment type="catalytic activity">
    <reaction evidence="7">
        <text>arsenic triglutathione + 2 [thioredoxin]-dithiol + 2 S-adenosyl-L-methionine + H2O = dimethylarsinous acid + 2 [thioredoxin]-disulfide + 3 glutathione + 2 S-adenosyl-L-homocysteine + 2 H(+)</text>
        <dbReference type="Rhea" id="RHEA:69464"/>
        <dbReference type="Rhea" id="RHEA-COMP:10698"/>
        <dbReference type="Rhea" id="RHEA-COMP:10700"/>
        <dbReference type="ChEBI" id="CHEBI:15377"/>
        <dbReference type="ChEBI" id="CHEBI:15378"/>
        <dbReference type="ChEBI" id="CHEBI:23808"/>
        <dbReference type="ChEBI" id="CHEBI:29950"/>
        <dbReference type="ChEBI" id="CHEBI:50058"/>
        <dbReference type="ChEBI" id="CHEBI:57856"/>
        <dbReference type="ChEBI" id="CHEBI:57925"/>
        <dbReference type="ChEBI" id="CHEBI:59789"/>
        <dbReference type="ChEBI" id="CHEBI:183640"/>
        <dbReference type="EC" id="2.1.1.137"/>
    </reaction>
</comment>
<protein>
    <recommendedName>
        <fullName evidence="5">Arsenite methyltransferase</fullName>
        <ecNumber evidence="4">2.1.1.137</ecNumber>
    </recommendedName>
</protein>
<evidence type="ECO:0000313" key="11">
    <source>
        <dbReference type="Proteomes" id="UP000286931"/>
    </source>
</evidence>
<keyword evidence="2" id="KW-0949">S-adenosyl-L-methionine</keyword>
<dbReference type="Proteomes" id="UP000286931">
    <property type="component" value="Unassembled WGS sequence"/>
</dbReference>
<keyword evidence="11" id="KW-1185">Reference proteome</keyword>
<dbReference type="Gene3D" id="3.40.50.150">
    <property type="entry name" value="Vaccinia Virus protein VP39"/>
    <property type="match status" value="1"/>
</dbReference>
<evidence type="ECO:0000313" key="10">
    <source>
        <dbReference type="EMBL" id="GCD96586.1"/>
    </source>
</evidence>
<dbReference type="PANTHER" id="PTHR43675:SF8">
    <property type="entry name" value="ARSENITE METHYLTRANSFERASE"/>
    <property type="match status" value="1"/>
</dbReference>
<organism evidence="10 11">
    <name type="scientific">Embleya hyalina</name>
    <dbReference type="NCBI Taxonomy" id="516124"/>
    <lineage>
        <taxon>Bacteria</taxon>
        <taxon>Bacillati</taxon>
        <taxon>Actinomycetota</taxon>
        <taxon>Actinomycetes</taxon>
        <taxon>Kitasatosporales</taxon>
        <taxon>Streptomycetaceae</taxon>
        <taxon>Embleya</taxon>
    </lineage>
</organism>
<evidence type="ECO:0000256" key="5">
    <source>
        <dbReference type="ARBA" id="ARBA00034545"/>
    </source>
</evidence>